<keyword evidence="8" id="KW-1185">Reference proteome</keyword>
<evidence type="ECO:0000256" key="2">
    <source>
        <dbReference type="ARBA" id="ARBA00022475"/>
    </source>
</evidence>
<evidence type="ECO:0000256" key="6">
    <source>
        <dbReference type="RuleBase" id="RU363042"/>
    </source>
</evidence>
<gene>
    <name evidence="6" type="primary">mprF</name>
    <name evidence="7" type="ORF">R4146_08435</name>
</gene>
<evidence type="ECO:0000256" key="4">
    <source>
        <dbReference type="ARBA" id="ARBA00022989"/>
    </source>
</evidence>
<comment type="caution">
    <text evidence="7">The sequence shown here is derived from an EMBL/GenBank/DDBJ whole genome shotgun (WGS) entry which is preliminary data.</text>
</comment>
<dbReference type="RefSeq" id="WP_339961004.1">
    <property type="nucleotide sequence ID" value="NZ_JAWMWH010000003.1"/>
</dbReference>
<sequence length="308" mass="34376">MVITIKIIDKIADSFSKYSNIIKRIYVVLILAFVVYSIHSIIEQISWHKLVRASHLLSAGSFVALLILGALAIVPMMIYDFTYTRKAKMDISMPELITSSYVINTFTNIGGSGGLVGASLRIFLFGNVNENNKETAKIVTQIALFTMTGLVVNDIAAILLNIDRFGAEPIWIKTVCLLFPLYLLVPFVAKNDTLNRRDLFHLLIGSTLEWVCCLAFFISIGFFMHIHFDVRAAYLGLIFAGIVGAMSLIPGGIGSFEVALTFGLEKAGISADIIVIWALIYRICYYFVPFIIGMIMLLVKYLRRRNHA</sequence>
<evidence type="ECO:0000256" key="1">
    <source>
        <dbReference type="ARBA" id="ARBA00004651"/>
    </source>
</evidence>
<organism evidence="7 8">
    <name type="scientific">Nicoliella lavandulae</name>
    <dbReference type="NCBI Taxonomy" id="3082954"/>
    <lineage>
        <taxon>Bacteria</taxon>
        <taxon>Bacillati</taxon>
        <taxon>Bacillota</taxon>
        <taxon>Bacilli</taxon>
        <taxon>Lactobacillales</taxon>
        <taxon>Lactobacillaceae</taxon>
        <taxon>Nicoliella</taxon>
    </lineage>
</organism>
<reference evidence="7 8" key="1">
    <citation type="submission" date="2023-10" db="EMBL/GenBank/DDBJ databases">
        <title>Nicoliella lavandulae sp. nov. isolated from Lavandula angustifolia flowers.</title>
        <authorList>
            <person name="Alcantara C."/>
            <person name="Zuniga M."/>
            <person name="Landete J.M."/>
            <person name="Monedero V."/>
        </authorList>
    </citation>
    <scope>NUCLEOTIDE SEQUENCE [LARGE SCALE GENOMIC DNA]</scope>
    <source>
        <strain evidence="7 8">Es01</strain>
    </source>
</reference>
<keyword evidence="6" id="KW-0046">Antibiotic resistance</keyword>
<keyword evidence="6" id="KW-0443">Lipid metabolism</keyword>
<keyword evidence="4 6" id="KW-1133">Transmembrane helix</keyword>
<protein>
    <recommendedName>
        <fullName evidence="6">Phosphatidylglycerol lysyltransferase</fullName>
        <ecNumber evidence="6">2.3.2.3</ecNumber>
    </recommendedName>
    <alternativeName>
        <fullName evidence="6">Lysylphosphatidylglycerol synthase</fullName>
    </alternativeName>
</protein>
<comment type="function">
    <text evidence="6">Catalyzes the transfer of a lysyl group from L-lysyl-tRNA(Lys) to membrane-bound phosphatidylglycerol (PG), which produces lysylphosphatidylglycerol (LPG), a major component of the bacterial membrane with a positive net charge. LPG synthesis contributes to bacterial virulence as it is involved in the resistance mechanism against cationic antimicrobial peptides (CAMP) produces by the host's immune system (defensins, cathelicidins) and by the competing microorganisms.</text>
</comment>
<accession>A0ABU8SMN8</accession>
<proteinExistence type="inferred from homology"/>
<keyword evidence="2" id="KW-1003">Cell membrane</keyword>
<dbReference type="InterPro" id="IPR022791">
    <property type="entry name" value="L-PG_synthase/AglD"/>
</dbReference>
<dbReference type="EC" id="2.3.2.3" evidence="6"/>
<comment type="similarity">
    <text evidence="6">Belongs to the LPG synthase family.</text>
</comment>
<evidence type="ECO:0000256" key="5">
    <source>
        <dbReference type="ARBA" id="ARBA00023136"/>
    </source>
</evidence>
<feature type="transmembrane region" description="Helical" evidence="6">
    <location>
        <begin position="62"/>
        <end position="81"/>
    </location>
</feature>
<comment type="catalytic activity">
    <reaction evidence="6">
        <text>L-lysyl-tRNA(Lys) + a 1,2-diacyl-sn-glycero-3-phospho-(1'-sn-glycerol) = a 1,2-diacyl-sn-glycero-3-phospho-1'-(3'-O-L-lysyl)-sn-glycerol + tRNA(Lys)</text>
        <dbReference type="Rhea" id="RHEA:10668"/>
        <dbReference type="Rhea" id="RHEA-COMP:9696"/>
        <dbReference type="Rhea" id="RHEA-COMP:9697"/>
        <dbReference type="ChEBI" id="CHEBI:64716"/>
        <dbReference type="ChEBI" id="CHEBI:75792"/>
        <dbReference type="ChEBI" id="CHEBI:78442"/>
        <dbReference type="ChEBI" id="CHEBI:78529"/>
        <dbReference type="EC" id="2.3.2.3"/>
    </reaction>
</comment>
<dbReference type="EMBL" id="JAWMWH010000003">
    <property type="protein sequence ID" value="MEJ6401162.1"/>
    <property type="molecule type" value="Genomic_DNA"/>
</dbReference>
<dbReference type="PANTHER" id="PTHR39087">
    <property type="entry name" value="UPF0104 MEMBRANE PROTEIN MJ1595"/>
    <property type="match status" value="1"/>
</dbReference>
<evidence type="ECO:0000313" key="8">
    <source>
        <dbReference type="Proteomes" id="UP001370590"/>
    </source>
</evidence>
<comment type="subcellular location">
    <subcellularLocation>
        <location evidence="1 6">Cell membrane</location>
        <topology evidence="1 6">Multi-pass membrane protein</topology>
    </subcellularLocation>
</comment>
<evidence type="ECO:0000256" key="3">
    <source>
        <dbReference type="ARBA" id="ARBA00022692"/>
    </source>
</evidence>
<dbReference type="PANTHER" id="PTHR39087:SF2">
    <property type="entry name" value="UPF0104 MEMBRANE PROTEIN MJ1595"/>
    <property type="match status" value="1"/>
</dbReference>
<feature type="transmembrane region" description="Helical" evidence="6">
    <location>
        <begin position="200"/>
        <end position="220"/>
    </location>
</feature>
<feature type="transmembrane region" description="Helical" evidence="6">
    <location>
        <begin position="170"/>
        <end position="188"/>
    </location>
</feature>
<feature type="transmembrane region" description="Helical" evidence="6">
    <location>
        <begin position="138"/>
        <end position="158"/>
    </location>
</feature>
<keyword evidence="5 6" id="KW-0472">Membrane</keyword>
<dbReference type="Proteomes" id="UP001370590">
    <property type="component" value="Unassembled WGS sequence"/>
</dbReference>
<keyword evidence="6" id="KW-0808">Transferase</keyword>
<feature type="transmembrane region" description="Helical" evidence="6">
    <location>
        <begin position="101"/>
        <end position="126"/>
    </location>
</feature>
<feature type="transmembrane region" description="Helical" evidence="6">
    <location>
        <begin position="21"/>
        <end position="42"/>
    </location>
</feature>
<keyword evidence="3 6" id="KW-0812">Transmembrane</keyword>
<evidence type="ECO:0000313" key="7">
    <source>
        <dbReference type="EMBL" id="MEJ6401162.1"/>
    </source>
</evidence>
<dbReference type="Pfam" id="PF03706">
    <property type="entry name" value="LPG_synthase_TM"/>
    <property type="match status" value="1"/>
</dbReference>
<feature type="transmembrane region" description="Helical" evidence="6">
    <location>
        <begin position="232"/>
        <end position="253"/>
    </location>
</feature>
<feature type="transmembrane region" description="Helical" evidence="6">
    <location>
        <begin position="273"/>
        <end position="299"/>
    </location>
</feature>
<name>A0ABU8SMN8_9LACO</name>